<accession>A0A1H6LS21</accession>
<sequence length="107" mass="12530">MCAERRRARKGRPRHPVPEALPDDLFDYADEPTPDGRERRSSPLRIVDVETLPVFDDWPEKVPITEEELQIFERYFGHVLDRLFGPIDLEAENESLPFLSQNDKDKP</sequence>
<feature type="compositionally biased region" description="Basic residues" evidence="1">
    <location>
        <begin position="1"/>
        <end position="15"/>
    </location>
</feature>
<dbReference type="STRING" id="65735.SAMN04488075_1809"/>
<dbReference type="RefSeq" id="WP_090847425.1">
    <property type="nucleotide sequence ID" value="NZ_FNXG01000002.1"/>
</dbReference>
<evidence type="ECO:0000313" key="3">
    <source>
        <dbReference type="Proteomes" id="UP000199125"/>
    </source>
</evidence>
<organism evidence="2 3">
    <name type="scientific">Paracoccus alkenifer</name>
    <dbReference type="NCBI Taxonomy" id="65735"/>
    <lineage>
        <taxon>Bacteria</taxon>
        <taxon>Pseudomonadati</taxon>
        <taxon>Pseudomonadota</taxon>
        <taxon>Alphaproteobacteria</taxon>
        <taxon>Rhodobacterales</taxon>
        <taxon>Paracoccaceae</taxon>
        <taxon>Paracoccus</taxon>
    </lineage>
</organism>
<dbReference type="Proteomes" id="UP000199125">
    <property type="component" value="Unassembled WGS sequence"/>
</dbReference>
<reference evidence="3" key="1">
    <citation type="submission" date="2016-10" db="EMBL/GenBank/DDBJ databases">
        <authorList>
            <person name="Varghese N."/>
            <person name="Submissions S."/>
        </authorList>
    </citation>
    <scope>NUCLEOTIDE SEQUENCE [LARGE SCALE GENOMIC DNA]</scope>
    <source>
        <strain evidence="3">DSM 11593</strain>
    </source>
</reference>
<gene>
    <name evidence="2" type="ORF">SAMN04488075_1809</name>
</gene>
<feature type="region of interest" description="Disordered" evidence="1">
    <location>
        <begin position="1"/>
        <end position="42"/>
    </location>
</feature>
<proteinExistence type="predicted"/>
<name>A0A1H6LS21_9RHOB</name>
<dbReference type="EMBL" id="FNXG01000002">
    <property type="protein sequence ID" value="SEH91496.1"/>
    <property type="molecule type" value="Genomic_DNA"/>
</dbReference>
<evidence type="ECO:0000256" key="1">
    <source>
        <dbReference type="SAM" id="MobiDB-lite"/>
    </source>
</evidence>
<feature type="compositionally biased region" description="Acidic residues" evidence="1">
    <location>
        <begin position="21"/>
        <end position="33"/>
    </location>
</feature>
<protein>
    <submittedName>
        <fullName evidence="2">Uncharacterized protein</fullName>
    </submittedName>
</protein>
<evidence type="ECO:0000313" key="2">
    <source>
        <dbReference type="EMBL" id="SEH91496.1"/>
    </source>
</evidence>
<dbReference type="OrthoDB" id="7193207at2"/>
<dbReference type="AlphaFoldDB" id="A0A1H6LS21"/>
<keyword evidence="3" id="KW-1185">Reference proteome</keyword>